<dbReference type="Proteomes" id="UP000320806">
    <property type="component" value="Unassembled WGS sequence"/>
</dbReference>
<dbReference type="GO" id="GO:0051537">
    <property type="term" value="F:2 iron, 2 sulfur cluster binding"/>
    <property type="evidence" value="ECO:0007669"/>
    <property type="project" value="UniProtKB-KW"/>
</dbReference>
<accession>A0A542EI33</accession>
<dbReference type="InterPro" id="IPR036922">
    <property type="entry name" value="Rieske_2Fe-2S_sf"/>
</dbReference>
<dbReference type="Pfam" id="PF09990">
    <property type="entry name" value="DUF2231"/>
    <property type="match status" value="1"/>
</dbReference>
<comment type="caution">
    <text evidence="6">The sequence shown here is derived from an EMBL/GenBank/DDBJ whole genome shotgun (WGS) entry which is preliminary data.</text>
</comment>
<evidence type="ECO:0000256" key="4">
    <source>
        <dbReference type="ARBA" id="ARBA00023014"/>
    </source>
</evidence>
<dbReference type="Gene3D" id="2.102.10.10">
    <property type="entry name" value="Rieske [2Fe-2S] iron-sulphur domain"/>
    <property type="match status" value="1"/>
</dbReference>
<proteinExistence type="predicted"/>
<evidence type="ECO:0000259" key="5">
    <source>
        <dbReference type="PROSITE" id="PS51296"/>
    </source>
</evidence>
<dbReference type="CDD" id="cd03467">
    <property type="entry name" value="Rieske"/>
    <property type="match status" value="1"/>
</dbReference>
<keyword evidence="3" id="KW-0408">Iron</keyword>
<dbReference type="GO" id="GO:0016705">
    <property type="term" value="F:oxidoreductase activity, acting on paired donors, with incorporation or reduction of molecular oxygen"/>
    <property type="evidence" value="ECO:0007669"/>
    <property type="project" value="UniProtKB-ARBA"/>
</dbReference>
<dbReference type="Pfam" id="PF00355">
    <property type="entry name" value="Rieske"/>
    <property type="match status" value="1"/>
</dbReference>
<gene>
    <name evidence="6" type="ORF">FB459_2515</name>
</gene>
<feature type="domain" description="Rieske" evidence="5">
    <location>
        <begin position="191"/>
        <end position="286"/>
    </location>
</feature>
<keyword evidence="2" id="KW-0479">Metal-binding</keyword>
<keyword evidence="4" id="KW-0411">Iron-sulfur</keyword>
<keyword evidence="1" id="KW-0001">2Fe-2S</keyword>
<reference evidence="6 7" key="1">
    <citation type="submission" date="2019-06" db="EMBL/GenBank/DDBJ databases">
        <title>Sequencing the genomes of 1000 actinobacteria strains.</title>
        <authorList>
            <person name="Klenk H.-P."/>
        </authorList>
    </citation>
    <scope>NUCLEOTIDE SEQUENCE [LARGE SCALE GENOMIC DNA]</scope>
    <source>
        <strain evidence="6 7">DSM 19828</strain>
    </source>
</reference>
<evidence type="ECO:0000256" key="3">
    <source>
        <dbReference type="ARBA" id="ARBA00023004"/>
    </source>
</evidence>
<dbReference type="EMBL" id="VFMO01000001">
    <property type="protein sequence ID" value="TQJ14997.1"/>
    <property type="molecule type" value="Genomic_DNA"/>
</dbReference>
<dbReference type="GO" id="GO:0046872">
    <property type="term" value="F:metal ion binding"/>
    <property type="evidence" value="ECO:0007669"/>
    <property type="project" value="UniProtKB-KW"/>
</dbReference>
<evidence type="ECO:0000256" key="1">
    <source>
        <dbReference type="ARBA" id="ARBA00022714"/>
    </source>
</evidence>
<name>A0A542EI33_9MICO</name>
<dbReference type="RefSeq" id="WP_168990169.1">
    <property type="nucleotide sequence ID" value="NZ_BAABCI010000006.1"/>
</dbReference>
<organism evidence="6 7">
    <name type="scientific">Yimella lutea</name>
    <dbReference type="NCBI Taxonomy" id="587872"/>
    <lineage>
        <taxon>Bacteria</taxon>
        <taxon>Bacillati</taxon>
        <taxon>Actinomycetota</taxon>
        <taxon>Actinomycetes</taxon>
        <taxon>Micrococcales</taxon>
        <taxon>Dermacoccaceae</taxon>
        <taxon>Yimella</taxon>
    </lineage>
</organism>
<evidence type="ECO:0000313" key="7">
    <source>
        <dbReference type="Proteomes" id="UP000320806"/>
    </source>
</evidence>
<evidence type="ECO:0000256" key="2">
    <source>
        <dbReference type="ARBA" id="ARBA00022723"/>
    </source>
</evidence>
<evidence type="ECO:0000313" key="6">
    <source>
        <dbReference type="EMBL" id="TQJ14997.1"/>
    </source>
</evidence>
<dbReference type="SUPFAM" id="SSF50022">
    <property type="entry name" value="ISP domain"/>
    <property type="match status" value="1"/>
</dbReference>
<protein>
    <submittedName>
        <fullName evidence="6">Nitrite reductase/ring-hydroxylating ferredoxin subunit</fullName>
    </submittedName>
</protein>
<dbReference type="InterPro" id="IPR019251">
    <property type="entry name" value="DUF2231_TM"/>
</dbReference>
<dbReference type="GO" id="GO:0004497">
    <property type="term" value="F:monooxygenase activity"/>
    <property type="evidence" value="ECO:0007669"/>
    <property type="project" value="UniProtKB-ARBA"/>
</dbReference>
<sequence length="289" mass="29857">MSNPTSNPTSNPIGTVVSTIEEMGGLDKISEPYAGFVGRLTGNKAVKNILSGTFLGHPIHPVLSDVPIGAYAMATVLDLTGADAAAARRLVGVGILASVPTAATGASDWSDSYGAEQRVGLVHAAANSAATVLQVASWVARGKGRHSTGRLLSLAGVGLTAGAGYLGGHLSFVKGVGVNHTAFEHRTDDWTDVAARVDLTPGTPMRVTADGVSVVLIEQNDRVYALSSVCTHAGGPLDEGTVQDGCIRCPWHGSEFRLRDGKPMRGPASVEQPSWDVKIADGRVLVKAS</sequence>
<keyword evidence="7" id="KW-1185">Reference proteome</keyword>
<dbReference type="InterPro" id="IPR017941">
    <property type="entry name" value="Rieske_2Fe-2S"/>
</dbReference>
<dbReference type="PANTHER" id="PTHR21496">
    <property type="entry name" value="FERREDOXIN-RELATED"/>
    <property type="match status" value="1"/>
</dbReference>
<dbReference type="PANTHER" id="PTHR21496:SF23">
    <property type="entry name" value="3-PHENYLPROPIONATE_CINNAMIC ACID DIOXYGENASE FERREDOXIN SUBUNIT"/>
    <property type="match status" value="1"/>
</dbReference>
<dbReference type="AlphaFoldDB" id="A0A542EI33"/>
<dbReference type="PROSITE" id="PS51296">
    <property type="entry name" value="RIESKE"/>
    <property type="match status" value="1"/>
</dbReference>